<dbReference type="Proteomes" id="UP000182272">
    <property type="component" value="Chromosome I"/>
</dbReference>
<keyword evidence="5" id="KW-1185">Reference proteome</keyword>
<gene>
    <name evidence="3" type="ORF">SAMN05216581_4253</name>
    <name evidence="2" type="ORF">SAMN05216598_4225</name>
</gene>
<reference evidence="3 4" key="2">
    <citation type="submission" date="2016-10" db="EMBL/GenBank/DDBJ databases">
        <authorList>
            <person name="de Groot N.N."/>
        </authorList>
    </citation>
    <scope>NUCLEOTIDE SEQUENCE [LARGE SCALE GENOMIC DNA]</scope>
    <source>
        <strain evidence="2">ATCC 23835</strain>
        <strain evidence="3 4">LMG 2158</strain>
    </source>
</reference>
<evidence type="ECO:0000313" key="4">
    <source>
        <dbReference type="Proteomes" id="UP000182272"/>
    </source>
</evidence>
<dbReference type="PANTHER" id="PTHR38444:SF1">
    <property type="entry name" value="ENTEROBACTIN BIOSYNTHESIS PROTEIN YBDZ"/>
    <property type="match status" value="1"/>
</dbReference>
<dbReference type="Pfam" id="PF03621">
    <property type="entry name" value="MbtH"/>
    <property type="match status" value="1"/>
</dbReference>
<proteinExistence type="predicted"/>
<dbReference type="OrthoDB" id="7584480at2"/>
<dbReference type="GO" id="GO:0019290">
    <property type="term" value="P:siderophore biosynthetic process"/>
    <property type="evidence" value="ECO:0007669"/>
    <property type="project" value="TreeGrafter"/>
</dbReference>
<sequence>MNNEAEMFEVVINDQGQYSIWPQGKDMAIGWTATGARGERQACLDYIAKHWTDMRPRSLRKAGN</sequence>
<evidence type="ECO:0000313" key="3">
    <source>
        <dbReference type="EMBL" id="SEI20569.1"/>
    </source>
</evidence>
<dbReference type="EMBL" id="LT629777">
    <property type="protein sequence ID" value="SDT16419.1"/>
    <property type="molecule type" value="Genomic_DNA"/>
</dbReference>
<evidence type="ECO:0000259" key="1">
    <source>
        <dbReference type="SMART" id="SM00923"/>
    </source>
</evidence>
<dbReference type="GeneID" id="300209134"/>
<dbReference type="Gene3D" id="3.90.820.10">
    <property type="entry name" value="Structural Genomics, Unknown Function 30-nov-00 1gh9 Mol_id"/>
    <property type="match status" value="1"/>
</dbReference>
<evidence type="ECO:0000313" key="5">
    <source>
        <dbReference type="Proteomes" id="UP000199524"/>
    </source>
</evidence>
<reference evidence="5" key="1">
    <citation type="submission" date="2016-10" db="EMBL/GenBank/DDBJ databases">
        <authorList>
            <person name="Varghese N."/>
            <person name="Submissions S."/>
        </authorList>
    </citation>
    <scope>NUCLEOTIDE SEQUENCE [LARGE SCALE GENOMIC DNA]</scope>
    <source>
        <strain evidence="5">ATCC 23835</strain>
    </source>
</reference>
<dbReference type="SUPFAM" id="SSF160582">
    <property type="entry name" value="MbtH-like"/>
    <property type="match status" value="1"/>
</dbReference>
<dbReference type="AlphaFoldDB" id="A0A1H6P052"/>
<dbReference type="InterPro" id="IPR038020">
    <property type="entry name" value="MbtH-like_sf"/>
</dbReference>
<name>A0A1H6P052_9PSED</name>
<feature type="domain" description="MbtH-like" evidence="1">
    <location>
        <begin position="1"/>
        <end position="49"/>
    </location>
</feature>
<accession>A0A1H1Y5B7</accession>
<dbReference type="RefSeq" id="WP_010451602.1">
    <property type="nucleotide sequence ID" value="NZ_CP087202.1"/>
</dbReference>
<organism evidence="3 4">
    <name type="scientific">Pseudomonas asplenii</name>
    <dbReference type="NCBI Taxonomy" id="53407"/>
    <lineage>
        <taxon>Bacteria</taxon>
        <taxon>Pseudomonadati</taxon>
        <taxon>Pseudomonadota</taxon>
        <taxon>Gammaproteobacteria</taxon>
        <taxon>Pseudomonadales</taxon>
        <taxon>Pseudomonadaceae</taxon>
        <taxon>Pseudomonas</taxon>
    </lineage>
</organism>
<dbReference type="Proteomes" id="UP000199524">
    <property type="component" value="Chromosome I"/>
</dbReference>
<dbReference type="InterPro" id="IPR037407">
    <property type="entry name" value="MLP_fam"/>
</dbReference>
<dbReference type="GO" id="GO:0005829">
    <property type="term" value="C:cytosol"/>
    <property type="evidence" value="ECO:0007669"/>
    <property type="project" value="TreeGrafter"/>
</dbReference>
<evidence type="ECO:0000313" key="2">
    <source>
        <dbReference type="EMBL" id="SDT16419.1"/>
    </source>
</evidence>
<dbReference type="EMBL" id="LT629972">
    <property type="protein sequence ID" value="SEI20569.1"/>
    <property type="molecule type" value="Genomic_DNA"/>
</dbReference>
<dbReference type="PANTHER" id="PTHR38444">
    <property type="entry name" value="ENTEROBACTIN BIOSYNTHESIS PROTEIN YBDZ"/>
    <property type="match status" value="1"/>
</dbReference>
<protein>
    <submittedName>
        <fullName evidence="3">MbtH protein</fullName>
    </submittedName>
</protein>
<dbReference type="InterPro" id="IPR005153">
    <property type="entry name" value="MbtH-like_dom"/>
</dbReference>
<accession>A0A1H6P052</accession>
<dbReference type="SMART" id="SM00923">
    <property type="entry name" value="MbtH"/>
    <property type="match status" value="1"/>
</dbReference>